<feature type="domain" description="Carbamoyltransferase Kae1-like" evidence="1">
    <location>
        <begin position="450"/>
        <end position="578"/>
    </location>
</feature>
<dbReference type="InterPro" id="IPR055128">
    <property type="entry name" value="HypF_C_2"/>
</dbReference>
<accession>A0A0J1GIH4</accession>
<proteinExistence type="predicted"/>
<reference evidence="2 3" key="1">
    <citation type="submission" date="2015-05" db="EMBL/GenBank/DDBJ databases">
        <title>Photobacterium galathea sp. nov.</title>
        <authorList>
            <person name="Machado H."/>
            <person name="Gram L."/>
        </authorList>
    </citation>
    <scope>NUCLEOTIDE SEQUENCE [LARGE SCALE GENOMIC DNA]</scope>
    <source>
        <strain evidence="2 3">DSM 25995</strain>
    </source>
</reference>
<evidence type="ECO:0000259" key="1">
    <source>
        <dbReference type="Pfam" id="PF22521"/>
    </source>
</evidence>
<organism evidence="2 3">
    <name type="scientific">Photobacterium aphoticum</name>
    <dbReference type="NCBI Taxonomy" id="754436"/>
    <lineage>
        <taxon>Bacteria</taxon>
        <taxon>Pseudomonadati</taxon>
        <taxon>Pseudomonadota</taxon>
        <taxon>Gammaproteobacteria</taxon>
        <taxon>Vibrionales</taxon>
        <taxon>Vibrionaceae</taxon>
        <taxon>Photobacterium</taxon>
    </lineage>
</organism>
<evidence type="ECO:0000313" key="3">
    <source>
        <dbReference type="Proteomes" id="UP000036426"/>
    </source>
</evidence>
<dbReference type="PATRIC" id="fig|754436.4.peg.3536"/>
<evidence type="ECO:0000313" key="2">
    <source>
        <dbReference type="EMBL" id="KLU99494.1"/>
    </source>
</evidence>
<name>A0A0J1GIH4_9GAMM</name>
<dbReference type="EMBL" id="LDOV01000030">
    <property type="protein sequence ID" value="KLU99494.1"/>
    <property type="molecule type" value="Genomic_DNA"/>
</dbReference>
<protein>
    <recommendedName>
        <fullName evidence="1">Carbamoyltransferase Kae1-like domain-containing protein</fullName>
    </recommendedName>
</protein>
<dbReference type="OrthoDB" id="5808866at2"/>
<comment type="caution">
    <text evidence="2">The sequence shown here is derived from an EMBL/GenBank/DDBJ whole genome shotgun (WGS) entry which is preliminary data.</text>
</comment>
<gene>
    <name evidence="2" type="ORF">ABT58_16690</name>
</gene>
<dbReference type="AlphaFoldDB" id="A0A0J1GIH4"/>
<dbReference type="Gene3D" id="3.30.420.40">
    <property type="match status" value="1"/>
</dbReference>
<dbReference type="RefSeq" id="WP_047875579.1">
    <property type="nucleotide sequence ID" value="NZ_BMYC01000012.1"/>
</dbReference>
<dbReference type="Pfam" id="PF22521">
    <property type="entry name" value="HypF_C_2"/>
    <property type="match status" value="1"/>
</dbReference>
<dbReference type="Proteomes" id="UP000036426">
    <property type="component" value="Unassembled WGS sequence"/>
</dbReference>
<keyword evidence="3" id="KW-1185">Reference proteome</keyword>
<sequence>MKLLRFSFACSRKVAVYAQMCNRYLDYAPLWITIGWCNGCFFLEAKGEQGELETLAAAIGKDFLYSIWMTDARIEAVDSRIGGRIPLKTRTVIGPFCQHCHPLFADNQSPQFGQTDLACPVCHGEQHPSAAISFADIQGFAQQLREQGEVTLAVGGHRTTLRMLPFTDAAPQRAHVLVCNPNRLAANFSAEHHHVMALSSVEKPVVTLFAKPSSLQHPITQTLYGVRFAWHRALSVLAEILRQQGVDYLFYRTDAPQLSVAWVANQWSECDVDAAGSVPAPFAGLKAPLHDSATVRGLQADWHKNIVTFALSAPSRDTSDRTTHALCALHAGSIESDVWRHQAVIYFSNQSPGQLVVLDPRLNPEVFFRLRPLPQTGQQWWQALETQGRHDFLSRFSARFPDDTAQLVGMHFTGPRDNLTTLFAACACVMGLATTEQSVQQLADRVIAAAMSFHGKNAHRIDIGFDESLDDNQESNVSISGLDFYQTLASVMAFRLATDGDDASVPKLAFGIMDSLADHLATWIEHLDGKHGIEQVVLAGNEMTNECLAQRLAVRVGKNFPLFANRRLALDSSNLSVGALLLKQRRGRGW</sequence>